<evidence type="ECO:0000313" key="2">
    <source>
        <dbReference type="EMBL" id="KAG8070628.1"/>
    </source>
</evidence>
<feature type="compositionally biased region" description="Low complexity" evidence="1">
    <location>
        <begin position="50"/>
        <end position="63"/>
    </location>
</feature>
<sequence>MRCHLFMALPRCNFTGRHPSNSGSIPSFRPVRPPTPTCWPASRALCIAGDGHSSGGTASSSHGGLLGFPGSSSHPNGTLPPLAGQYSLDDCPSCSSPPPPCRSRRVGEEFQHLLPAM</sequence>
<evidence type="ECO:0000256" key="1">
    <source>
        <dbReference type="SAM" id="MobiDB-lite"/>
    </source>
</evidence>
<reference evidence="2" key="1">
    <citation type="journal article" date="2021" name="bioRxiv">
        <title>Whole Genome Assembly and Annotation of Northern Wild Rice, Zizania palustris L., Supports a Whole Genome Duplication in the Zizania Genus.</title>
        <authorList>
            <person name="Haas M."/>
            <person name="Kono T."/>
            <person name="Macchietto M."/>
            <person name="Millas R."/>
            <person name="McGilp L."/>
            <person name="Shao M."/>
            <person name="Duquette J."/>
            <person name="Hirsch C.N."/>
            <person name="Kimball J."/>
        </authorList>
    </citation>
    <scope>NUCLEOTIDE SEQUENCE</scope>
    <source>
        <tissue evidence="2">Fresh leaf tissue</tissue>
    </source>
</reference>
<name>A0A8J5SXN1_ZIZPA</name>
<keyword evidence="3" id="KW-1185">Reference proteome</keyword>
<organism evidence="2 3">
    <name type="scientific">Zizania palustris</name>
    <name type="common">Northern wild rice</name>
    <dbReference type="NCBI Taxonomy" id="103762"/>
    <lineage>
        <taxon>Eukaryota</taxon>
        <taxon>Viridiplantae</taxon>
        <taxon>Streptophyta</taxon>
        <taxon>Embryophyta</taxon>
        <taxon>Tracheophyta</taxon>
        <taxon>Spermatophyta</taxon>
        <taxon>Magnoliopsida</taxon>
        <taxon>Liliopsida</taxon>
        <taxon>Poales</taxon>
        <taxon>Poaceae</taxon>
        <taxon>BOP clade</taxon>
        <taxon>Oryzoideae</taxon>
        <taxon>Oryzeae</taxon>
        <taxon>Zizaniinae</taxon>
        <taxon>Zizania</taxon>
    </lineage>
</organism>
<proteinExistence type="predicted"/>
<reference evidence="2" key="2">
    <citation type="submission" date="2021-02" db="EMBL/GenBank/DDBJ databases">
        <authorList>
            <person name="Kimball J.A."/>
            <person name="Haas M.W."/>
            <person name="Macchietto M."/>
            <person name="Kono T."/>
            <person name="Duquette J."/>
            <person name="Shao M."/>
        </authorList>
    </citation>
    <scope>NUCLEOTIDE SEQUENCE</scope>
    <source>
        <tissue evidence="2">Fresh leaf tissue</tissue>
    </source>
</reference>
<dbReference type="EMBL" id="JAAALK010000283">
    <property type="protein sequence ID" value="KAG8070628.1"/>
    <property type="molecule type" value="Genomic_DNA"/>
</dbReference>
<accession>A0A8J5SXN1</accession>
<dbReference type="AlphaFoldDB" id="A0A8J5SXN1"/>
<feature type="region of interest" description="Disordered" evidence="1">
    <location>
        <begin position="50"/>
        <end position="84"/>
    </location>
</feature>
<protein>
    <submittedName>
        <fullName evidence="2">Uncharacterized protein</fullName>
    </submittedName>
</protein>
<evidence type="ECO:0000313" key="3">
    <source>
        <dbReference type="Proteomes" id="UP000729402"/>
    </source>
</evidence>
<gene>
    <name evidence="2" type="ORF">GUJ93_ZPchr0006g43652</name>
</gene>
<dbReference type="Proteomes" id="UP000729402">
    <property type="component" value="Unassembled WGS sequence"/>
</dbReference>
<comment type="caution">
    <text evidence="2">The sequence shown here is derived from an EMBL/GenBank/DDBJ whole genome shotgun (WGS) entry which is preliminary data.</text>
</comment>